<gene>
    <name evidence="1" type="ORF">GCM10023185_41370</name>
</gene>
<proteinExistence type="predicted"/>
<dbReference type="Gene3D" id="2.60.40.10">
    <property type="entry name" value="Immunoglobulins"/>
    <property type="match status" value="1"/>
</dbReference>
<sequence length="154" mass="16728">MLRVLYSVLVSRLMRRSGAAALLLVLLSTTLALAVTVTLFTASYDGSNVRIEWEVSSETDVSSFDLYRKAASESSFSLVSNTMPTGQRRYQFLDTNVYRVTGAGTVANPSASGPFTYRLTVRSTGGGEQSYTTILAGTPSAVQRSWGTIKSMFR</sequence>
<protein>
    <recommendedName>
        <fullName evidence="3">Fibronectin type III domain-containing protein</fullName>
    </recommendedName>
</protein>
<organism evidence="1 2">
    <name type="scientific">Hymenobacter saemangeumensis</name>
    <dbReference type="NCBI Taxonomy" id="1084522"/>
    <lineage>
        <taxon>Bacteria</taxon>
        <taxon>Pseudomonadati</taxon>
        <taxon>Bacteroidota</taxon>
        <taxon>Cytophagia</taxon>
        <taxon>Cytophagales</taxon>
        <taxon>Hymenobacteraceae</taxon>
        <taxon>Hymenobacter</taxon>
    </lineage>
</organism>
<reference evidence="2" key="1">
    <citation type="journal article" date="2019" name="Int. J. Syst. Evol. Microbiol.">
        <title>The Global Catalogue of Microorganisms (GCM) 10K type strain sequencing project: providing services to taxonomists for standard genome sequencing and annotation.</title>
        <authorList>
            <consortium name="The Broad Institute Genomics Platform"/>
            <consortium name="The Broad Institute Genome Sequencing Center for Infectious Disease"/>
            <person name="Wu L."/>
            <person name="Ma J."/>
        </authorList>
    </citation>
    <scope>NUCLEOTIDE SEQUENCE [LARGE SCALE GENOMIC DNA]</scope>
    <source>
        <strain evidence="2">JCM 17923</strain>
    </source>
</reference>
<evidence type="ECO:0000313" key="2">
    <source>
        <dbReference type="Proteomes" id="UP001501153"/>
    </source>
</evidence>
<dbReference type="InterPro" id="IPR013783">
    <property type="entry name" value="Ig-like_fold"/>
</dbReference>
<dbReference type="EMBL" id="BAABGZ010000079">
    <property type="protein sequence ID" value="GAA4368528.1"/>
    <property type="molecule type" value="Genomic_DNA"/>
</dbReference>
<keyword evidence="2" id="KW-1185">Reference proteome</keyword>
<evidence type="ECO:0000313" key="1">
    <source>
        <dbReference type="EMBL" id="GAA4368528.1"/>
    </source>
</evidence>
<evidence type="ECO:0008006" key="3">
    <source>
        <dbReference type="Google" id="ProtNLM"/>
    </source>
</evidence>
<name>A0ABP8IRT2_9BACT</name>
<accession>A0ABP8IRT2</accession>
<comment type="caution">
    <text evidence="1">The sequence shown here is derived from an EMBL/GenBank/DDBJ whole genome shotgun (WGS) entry which is preliminary data.</text>
</comment>
<dbReference type="Proteomes" id="UP001501153">
    <property type="component" value="Unassembled WGS sequence"/>
</dbReference>